<dbReference type="CDD" id="cd11386">
    <property type="entry name" value="MCP_signal"/>
    <property type="match status" value="1"/>
</dbReference>
<dbReference type="PANTHER" id="PTHR32089:SF119">
    <property type="entry name" value="METHYL-ACCEPTING CHEMOTAXIS PROTEIN CTPL"/>
    <property type="match status" value="1"/>
</dbReference>
<dbReference type="PANTHER" id="PTHR32089">
    <property type="entry name" value="METHYL-ACCEPTING CHEMOTAXIS PROTEIN MCPB"/>
    <property type="match status" value="1"/>
</dbReference>
<dbReference type="Pfam" id="PF00015">
    <property type="entry name" value="MCPsignal"/>
    <property type="match status" value="1"/>
</dbReference>
<comment type="subcellular location">
    <subcellularLocation>
        <location evidence="1">Membrane</location>
        <topology evidence="1">Multi-pass membrane protein</topology>
    </subcellularLocation>
</comment>
<dbReference type="PRINTS" id="PR00260">
    <property type="entry name" value="CHEMTRNSDUCR"/>
</dbReference>
<dbReference type="OrthoDB" id="9795078at2"/>
<dbReference type="GO" id="GO:0007165">
    <property type="term" value="P:signal transduction"/>
    <property type="evidence" value="ECO:0007669"/>
    <property type="project" value="UniProtKB-KW"/>
</dbReference>
<dbReference type="Pfam" id="PF00672">
    <property type="entry name" value="HAMP"/>
    <property type="match status" value="1"/>
</dbReference>
<comment type="caution">
    <text evidence="11">The sequence shown here is derived from an EMBL/GenBank/DDBJ whole genome shotgun (WGS) entry which is preliminary data.</text>
</comment>
<evidence type="ECO:0000256" key="2">
    <source>
        <dbReference type="ARBA" id="ARBA00022692"/>
    </source>
</evidence>
<comment type="similarity">
    <text evidence="6">Belongs to the methyl-accepting chemotaxis (MCP) protein family.</text>
</comment>
<evidence type="ECO:0000256" key="7">
    <source>
        <dbReference type="PROSITE-ProRule" id="PRU00284"/>
    </source>
</evidence>
<dbReference type="GO" id="GO:0006935">
    <property type="term" value="P:chemotaxis"/>
    <property type="evidence" value="ECO:0007669"/>
    <property type="project" value="InterPro"/>
</dbReference>
<dbReference type="EMBL" id="SWCJ01000003">
    <property type="protein sequence ID" value="TKB56723.1"/>
    <property type="molecule type" value="Genomic_DNA"/>
</dbReference>
<dbReference type="InterPro" id="IPR004090">
    <property type="entry name" value="Chemotax_Me-accpt_rcpt"/>
</dbReference>
<name>A0A4U1BQ13_9GAMM</name>
<dbReference type="SUPFAM" id="SSF58104">
    <property type="entry name" value="Methyl-accepting chemotaxis protein (MCP) signaling domain"/>
    <property type="match status" value="1"/>
</dbReference>
<dbReference type="PROSITE" id="PS50111">
    <property type="entry name" value="CHEMOTAXIS_TRANSDUC_2"/>
    <property type="match status" value="1"/>
</dbReference>
<dbReference type="CDD" id="cd19410">
    <property type="entry name" value="HK9-like_sensor"/>
    <property type="match status" value="1"/>
</dbReference>
<protein>
    <submittedName>
        <fullName evidence="11">Methyl-accepting chemotaxis protein</fullName>
    </submittedName>
</protein>
<feature type="domain" description="HAMP" evidence="10">
    <location>
        <begin position="224"/>
        <end position="276"/>
    </location>
</feature>
<evidence type="ECO:0000313" key="11">
    <source>
        <dbReference type="EMBL" id="TKB56723.1"/>
    </source>
</evidence>
<evidence type="ECO:0000259" key="10">
    <source>
        <dbReference type="PROSITE" id="PS50885"/>
    </source>
</evidence>
<keyword evidence="2 8" id="KW-0812">Transmembrane</keyword>
<dbReference type="Pfam" id="PF05227">
    <property type="entry name" value="CHASE3"/>
    <property type="match status" value="1"/>
</dbReference>
<feature type="transmembrane region" description="Helical" evidence="8">
    <location>
        <begin position="203"/>
        <end position="223"/>
    </location>
</feature>
<dbReference type="InterPro" id="IPR004089">
    <property type="entry name" value="MCPsignal_dom"/>
</dbReference>
<organism evidence="11 12">
    <name type="scientific">Ferrimonas aestuarii</name>
    <dbReference type="NCBI Taxonomy" id="2569539"/>
    <lineage>
        <taxon>Bacteria</taxon>
        <taxon>Pseudomonadati</taxon>
        <taxon>Pseudomonadota</taxon>
        <taxon>Gammaproteobacteria</taxon>
        <taxon>Alteromonadales</taxon>
        <taxon>Ferrimonadaceae</taxon>
        <taxon>Ferrimonas</taxon>
    </lineage>
</organism>
<dbReference type="CDD" id="cd06225">
    <property type="entry name" value="HAMP"/>
    <property type="match status" value="1"/>
</dbReference>
<evidence type="ECO:0000256" key="6">
    <source>
        <dbReference type="ARBA" id="ARBA00029447"/>
    </source>
</evidence>
<keyword evidence="4 8" id="KW-0472">Membrane</keyword>
<reference evidence="11 12" key="1">
    <citation type="submission" date="2019-04" db="EMBL/GenBank/DDBJ databases">
        <authorList>
            <person name="Hwang J.C."/>
        </authorList>
    </citation>
    <scope>NUCLEOTIDE SEQUENCE [LARGE SCALE GENOMIC DNA]</scope>
    <source>
        <strain evidence="11 12">IMCC35002</strain>
    </source>
</reference>
<dbReference type="AlphaFoldDB" id="A0A4U1BQ13"/>
<evidence type="ECO:0000256" key="3">
    <source>
        <dbReference type="ARBA" id="ARBA00022989"/>
    </source>
</evidence>
<proteinExistence type="inferred from homology"/>
<dbReference type="FunFam" id="1.10.287.950:FF:000001">
    <property type="entry name" value="Methyl-accepting chemotaxis sensory transducer"/>
    <property type="match status" value="1"/>
</dbReference>
<evidence type="ECO:0000256" key="8">
    <source>
        <dbReference type="SAM" id="Phobius"/>
    </source>
</evidence>
<dbReference type="Proteomes" id="UP000305675">
    <property type="component" value="Unassembled WGS sequence"/>
</dbReference>
<dbReference type="GO" id="GO:0016020">
    <property type="term" value="C:membrane"/>
    <property type="evidence" value="ECO:0007669"/>
    <property type="project" value="UniProtKB-SubCell"/>
</dbReference>
<dbReference type="PROSITE" id="PS50885">
    <property type="entry name" value="HAMP"/>
    <property type="match status" value="1"/>
</dbReference>
<keyword evidence="3 8" id="KW-1133">Transmembrane helix</keyword>
<keyword evidence="5 7" id="KW-0807">Transducer</keyword>
<dbReference type="InterPro" id="IPR003660">
    <property type="entry name" value="HAMP_dom"/>
</dbReference>
<evidence type="ECO:0000259" key="9">
    <source>
        <dbReference type="PROSITE" id="PS50111"/>
    </source>
</evidence>
<dbReference type="InterPro" id="IPR007891">
    <property type="entry name" value="CHASE3"/>
</dbReference>
<dbReference type="SMART" id="SM00283">
    <property type="entry name" value="MA"/>
    <property type="match status" value="1"/>
</dbReference>
<gene>
    <name evidence="11" type="ORF">FCL42_06205</name>
</gene>
<accession>A0A4U1BQ13</accession>
<feature type="domain" description="Methyl-accepting transducer" evidence="9">
    <location>
        <begin position="281"/>
        <end position="517"/>
    </location>
</feature>
<evidence type="ECO:0000256" key="5">
    <source>
        <dbReference type="ARBA" id="ARBA00023224"/>
    </source>
</evidence>
<evidence type="ECO:0000256" key="4">
    <source>
        <dbReference type="ARBA" id="ARBA00023136"/>
    </source>
</evidence>
<sequence length="554" mass="58992">MNSKELKLKLVNLGMLSLRQKLSLSAAIPLIMLFLLTLVAINTSSKLVAADAKVESTHQLIEGVLQIEAAAAQMEAGMRGFLLSGKPSFLAPYEQAKALVFEQLAQLSSVAHSGSQLARSLQEIQSSIQAWIEQVARPSIVLRQGVGTTATMAEVVNLVSQAQGERHFQAINQQVLALIEYERQLMEQQKEQAHALSAQSNQVLVVGGVSAGLLTILVCYGVYRSVMGPVKRMGLAMEQLAIGDLTQTVAVDTDDELGQMAKHYNHAVLQTQEAMRSILALSEEVTAGTESIEQRNSAMASDLLRQAEQVNEIVVSMEQMVASITEVAHQSVSASDSAKQAGVIANGGGAVVQDTVEGMELIHAAVAASSSSVAELGSRGQEIGSVIQVINSIAEQTNLLALNAAIEAARAGQAGRGFSVVADEVRALAERTTEATRTIEQVIESIQSETGLAMNQMTQGSEQVQQGVSLARQAGHSLDEIVEGTEEVSSMIDSIASATEEQSQASQVITDSVEAVSKVCEMAKEQSRLAAESAMDLAQRSQQMRDKLVNFRVA</sequence>
<dbReference type="SMART" id="SM00304">
    <property type="entry name" value="HAMP"/>
    <property type="match status" value="1"/>
</dbReference>
<dbReference type="Gene3D" id="1.10.287.950">
    <property type="entry name" value="Methyl-accepting chemotaxis protein"/>
    <property type="match status" value="1"/>
</dbReference>
<evidence type="ECO:0000256" key="1">
    <source>
        <dbReference type="ARBA" id="ARBA00004141"/>
    </source>
</evidence>
<evidence type="ECO:0000313" key="12">
    <source>
        <dbReference type="Proteomes" id="UP000305675"/>
    </source>
</evidence>
<keyword evidence="12" id="KW-1185">Reference proteome</keyword>
<dbReference type="GO" id="GO:0004888">
    <property type="term" value="F:transmembrane signaling receptor activity"/>
    <property type="evidence" value="ECO:0007669"/>
    <property type="project" value="InterPro"/>
</dbReference>